<organism evidence="4 5">
    <name type="scientific">Aspergillus tanneri</name>
    <dbReference type="NCBI Taxonomy" id="1220188"/>
    <lineage>
        <taxon>Eukaryota</taxon>
        <taxon>Fungi</taxon>
        <taxon>Dikarya</taxon>
        <taxon>Ascomycota</taxon>
        <taxon>Pezizomycotina</taxon>
        <taxon>Eurotiomycetes</taxon>
        <taxon>Eurotiomycetidae</taxon>
        <taxon>Eurotiales</taxon>
        <taxon>Aspergillaceae</taxon>
        <taxon>Aspergillus</taxon>
        <taxon>Aspergillus subgen. Circumdati</taxon>
    </lineage>
</organism>
<comment type="caution">
    <text evidence="4">The sequence shown here is derived from an EMBL/GenBank/DDBJ whole genome shotgun (WGS) entry which is preliminary data.</text>
</comment>
<keyword evidence="5" id="KW-1185">Reference proteome</keyword>
<dbReference type="InterPro" id="IPR020841">
    <property type="entry name" value="PKS_Beta-ketoAc_synthase_dom"/>
</dbReference>
<sequence length="97" mass="10027">MACKSLHTRETDGAIVAATNLVLHGRTPGIASPSAEAQAAAVRMAYENANISDYSLTSYLECHGTGTLAGDPVEVTGVSSVFAASRLHDRPLQIGSV</sequence>
<accession>A0A4S3J6Z9</accession>
<dbReference type="Proteomes" id="UP000308092">
    <property type="component" value="Unassembled WGS sequence"/>
</dbReference>
<dbReference type="PANTHER" id="PTHR43775:SF18">
    <property type="entry name" value="ENZYME, PUTATIVE (JCVI)-RELATED"/>
    <property type="match status" value="1"/>
</dbReference>
<protein>
    <recommendedName>
        <fullName evidence="3">Ketosynthase family 3 (KS3) domain-containing protein</fullName>
    </recommendedName>
</protein>
<dbReference type="GO" id="GO:0004312">
    <property type="term" value="F:fatty acid synthase activity"/>
    <property type="evidence" value="ECO:0007669"/>
    <property type="project" value="TreeGrafter"/>
</dbReference>
<dbReference type="InterPro" id="IPR016039">
    <property type="entry name" value="Thiolase-like"/>
</dbReference>
<dbReference type="PANTHER" id="PTHR43775">
    <property type="entry name" value="FATTY ACID SYNTHASE"/>
    <property type="match status" value="1"/>
</dbReference>
<dbReference type="AlphaFoldDB" id="A0A4S3J6Z9"/>
<keyword evidence="2" id="KW-0597">Phosphoprotein</keyword>
<gene>
    <name evidence="4" type="ORF">EYZ11_009863</name>
</gene>
<evidence type="ECO:0000259" key="3">
    <source>
        <dbReference type="PROSITE" id="PS52004"/>
    </source>
</evidence>
<dbReference type="Pfam" id="PF02801">
    <property type="entry name" value="Ketoacyl-synt_C"/>
    <property type="match status" value="1"/>
</dbReference>
<evidence type="ECO:0000256" key="1">
    <source>
        <dbReference type="ARBA" id="ARBA00022450"/>
    </source>
</evidence>
<dbReference type="GO" id="GO:0006633">
    <property type="term" value="P:fatty acid biosynthetic process"/>
    <property type="evidence" value="ECO:0007669"/>
    <property type="project" value="TreeGrafter"/>
</dbReference>
<dbReference type="EMBL" id="SOSA01000494">
    <property type="protein sequence ID" value="THC90670.1"/>
    <property type="molecule type" value="Genomic_DNA"/>
</dbReference>
<dbReference type="Gene3D" id="3.40.47.10">
    <property type="match status" value="1"/>
</dbReference>
<dbReference type="PROSITE" id="PS52004">
    <property type="entry name" value="KS3_2"/>
    <property type="match status" value="1"/>
</dbReference>
<keyword evidence="1" id="KW-0596">Phosphopantetheine</keyword>
<reference evidence="4 5" key="1">
    <citation type="submission" date="2019-03" db="EMBL/GenBank/DDBJ databases">
        <title>The genome sequence of a newly discovered highly antifungal drug resistant Aspergillus species, Aspergillus tanneri NIH 1004.</title>
        <authorList>
            <person name="Mounaud S."/>
            <person name="Singh I."/>
            <person name="Joardar V."/>
            <person name="Pakala S."/>
            <person name="Pakala S."/>
            <person name="Venepally P."/>
            <person name="Hoover J."/>
            <person name="Nierman W."/>
            <person name="Chung J."/>
            <person name="Losada L."/>
        </authorList>
    </citation>
    <scope>NUCLEOTIDE SEQUENCE [LARGE SCALE GENOMIC DNA]</scope>
    <source>
        <strain evidence="4 5">NIH1004</strain>
    </source>
</reference>
<proteinExistence type="predicted"/>
<name>A0A4S3J6Z9_9EURO</name>
<dbReference type="InterPro" id="IPR014031">
    <property type="entry name" value="Ketoacyl_synth_C"/>
</dbReference>
<dbReference type="STRING" id="1220188.A0A4S3J6Z9"/>
<dbReference type="SUPFAM" id="SSF53901">
    <property type="entry name" value="Thiolase-like"/>
    <property type="match status" value="1"/>
</dbReference>
<dbReference type="GO" id="GO:0044550">
    <property type="term" value="P:secondary metabolite biosynthetic process"/>
    <property type="evidence" value="ECO:0007669"/>
    <property type="project" value="TreeGrafter"/>
</dbReference>
<dbReference type="VEuPathDB" id="FungiDB:EYZ11_009863"/>
<evidence type="ECO:0000313" key="5">
    <source>
        <dbReference type="Proteomes" id="UP000308092"/>
    </source>
</evidence>
<evidence type="ECO:0000313" key="4">
    <source>
        <dbReference type="EMBL" id="THC90670.1"/>
    </source>
</evidence>
<dbReference type="InterPro" id="IPR050091">
    <property type="entry name" value="PKS_NRPS_Biosynth_Enz"/>
</dbReference>
<evidence type="ECO:0000256" key="2">
    <source>
        <dbReference type="ARBA" id="ARBA00022553"/>
    </source>
</evidence>
<feature type="domain" description="Ketosynthase family 3 (KS3)" evidence="3">
    <location>
        <begin position="1"/>
        <end position="97"/>
    </location>
</feature>